<dbReference type="RefSeq" id="WP_014279945.1">
    <property type="nucleotide sequence ID" value="NC_016641.1"/>
</dbReference>
<dbReference type="HOGENOM" id="CLU_3046144_0_0_9"/>
<reference evidence="2" key="1">
    <citation type="submission" date="2011-11" db="EMBL/GenBank/DDBJ databases">
        <title>Complete sequence of Paenibacillus terrae HPL-003.</title>
        <authorList>
            <person name="Shin S.H."/>
            <person name="Kim S."/>
            <person name="Kim J.Y."/>
        </authorList>
    </citation>
    <scope>NUCLEOTIDE SEQUENCE [LARGE SCALE GENOMIC DNA]</scope>
    <source>
        <strain evidence="2">HPL-003</strain>
    </source>
</reference>
<dbReference type="Proteomes" id="UP000005876">
    <property type="component" value="Chromosome"/>
</dbReference>
<sequence length="54" mass="6275">MRGINKGAGQDLHMESVWWIKADMDQHAVPVRFAKEMNWLAENYKDFPDVLGDI</sequence>
<reference evidence="1 2" key="3">
    <citation type="journal article" date="2012" name="J. Bacteriol.">
        <title>Genome Sequence of Paenibacillus terrae HPL-003, a Xylanase-Producing Bacterium Isolated from Soil Found in Forest Residue.</title>
        <authorList>
            <person name="Shin S.H."/>
            <person name="Kim S."/>
            <person name="Kim J.Y."/>
            <person name="Song H.Y."/>
            <person name="Cho S.J."/>
            <person name="Kim D.R."/>
            <person name="Lee K.I."/>
            <person name="Lim H.K."/>
            <person name="Park N.J."/>
            <person name="Hwang I.T."/>
            <person name="Yang K.S."/>
        </authorList>
    </citation>
    <scope>NUCLEOTIDE SEQUENCE [LARGE SCALE GENOMIC DNA]</scope>
    <source>
        <strain evidence="1 2">HPL-003</strain>
    </source>
</reference>
<dbReference type="GO" id="GO:0016740">
    <property type="term" value="F:transferase activity"/>
    <property type="evidence" value="ECO:0007669"/>
    <property type="project" value="UniProtKB-KW"/>
</dbReference>
<evidence type="ECO:0000313" key="1">
    <source>
        <dbReference type="EMBL" id="AET59216.1"/>
    </source>
</evidence>
<dbReference type="AlphaFoldDB" id="G7W236"/>
<evidence type="ECO:0000313" key="2">
    <source>
        <dbReference type="Proteomes" id="UP000005876"/>
    </source>
</evidence>
<dbReference type="EMBL" id="CP003107">
    <property type="protein sequence ID" value="AET59216.1"/>
    <property type="molecule type" value="Genomic_DNA"/>
</dbReference>
<name>G7W236_PAETH</name>
<proteinExistence type="predicted"/>
<organism evidence="1 2">
    <name type="scientific">Paenibacillus terrae (strain HPL-003)</name>
    <dbReference type="NCBI Taxonomy" id="985665"/>
    <lineage>
        <taxon>Bacteria</taxon>
        <taxon>Bacillati</taxon>
        <taxon>Bacillota</taxon>
        <taxon>Bacilli</taxon>
        <taxon>Bacillales</taxon>
        <taxon>Paenibacillaceae</taxon>
        <taxon>Paenibacillus</taxon>
    </lineage>
</organism>
<gene>
    <name evidence="1" type="ordered locus">HPL003_12305</name>
</gene>
<dbReference type="STRING" id="985665.HPL003_12305"/>
<protein>
    <submittedName>
        <fullName evidence="1">Phosphotransferase enzyme family protein</fullName>
    </submittedName>
</protein>
<accession>G7W236</accession>
<reference key="2">
    <citation type="submission" date="2011-11" db="EMBL/GenBank/DDBJ databases">
        <authorList>
            <person name="Shin S.H."/>
            <person name="Kim S."/>
            <person name="Kim J.Y."/>
        </authorList>
    </citation>
    <scope>NUCLEOTIDE SEQUENCE</scope>
    <source>
        <strain>HPL-003</strain>
    </source>
</reference>
<keyword evidence="1" id="KW-0808">Transferase</keyword>
<dbReference type="KEGG" id="pta:HPL003_12305"/>